<evidence type="ECO:0000259" key="1">
    <source>
        <dbReference type="Pfam" id="PF09722"/>
    </source>
</evidence>
<gene>
    <name evidence="3" type="ORF">GCM10023143_23550</name>
</gene>
<dbReference type="InterPro" id="IPR010982">
    <property type="entry name" value="Lambda_DNA-bd_dom_sf"/>
</dbReference>
<dbReference type="Pfam" id="PF20432">
    <property type="entry name" value="Xre-like-HTH"/>
    <property type="match status" value="1"/>
</dbReference>
<dbReference type="RefSeq" id="WP_344979525.1">
    <property type="nucleotide sequence ID" value="NZ_BAABFN010000005.1"/>
</dbReference>
<dbReference type="EMBL" id="BAABFN010000005">
    <property type="protein sequence ID" value="GAA4313339.1"/>
    <property type="molecule type" value="Genomic_DNA"/>
</dbReference>
<reference evidence="4" key="1">
    <citation type="journal article" date="2019" name="Int. J. Syst. Evol. Microbiol.">
        <title>The Global Catalogue of Microorganisms (GCM) 10K type strain sequencing project: providing services to taxonomists for standard genome sequencing and annotation.</title>
        <authorList>
            <consortium name="The Broad Institute Genomics Platform"/>
            <consortium name="The Broad Institute Genome Sequencing Center for Infectious Disease"/>
            <person name="Wu L."/>
            <person name="Ma J."/>
        </authorList>
    </citation>
    <scope>NUCLEOTIDE SEQUENCE [LARGE SCALE GENOMIC DNA]</scope>
    <source>
        <strain evidence="4">JCM 17664</strain>
    </source>
</reference>
<dbReference type="NCBIfam" id="TIGR02293">
    <property type="entry name" value="TAS_TIGR02293"/>
    <property type="match status" value="1"/>
</dbReference>
<sequence>MGNYSSPRKHSRSSSPSLVEEPAVAYALSSYESIQLSRKGILKEALLQLAAQLSMTLQELAGILHVSEKTLHRYQNDKVLAPDLSERALLLSQLYHKGKAVFGDAANFNDWLRTPLPAFRQQAPITLLDTSFGFQLIMEELGRIEYGIFA</sequence>
<evidence type="ECO:0000259" key="2">
    <source>
        <dbReference type="Pfam" id="PF20432"/>
    </source>
</evidence>
<dbReference type="Proteomes" id="UP001501207">
    <property type="component" value="Unassembled WGS sequence"/>
</dbReference>
<comment type="caution">
    <text evidence="3">The sequence shown here is derived from an EMBL/GenBank/DDBJ whole genome shotgun (WGS) entry which is preliminary data.</text>
</comment>
<dbReference type="InterPro" id="IPR011979">
    <property type="entry name" value="Antitox_Xre"/>
</dbReference>
<proteinExistence type="predicted"/>
<evidence type="ECO:0008006" key="5">
    <source>
        <dbReference type="Google" id="ProtNLM"/>
    </source>
</evidence>
<name>A0ABP8FY00_9BACT</name>
<feature type="domain" description="Antitoxin Xre/MbcA/ParS-like toxin-binding" evidence="1">
    <location>
        <begin position="99"/>
        <end position="147"/>
    </location>
</feature>
<evidence type="ECO:0000313" key="4">
    <source>
        <dbReference type="Proteomes" id="UP001501207"/>
    </source>
</evidence>
<feature type="domain" description="Antitoxin Xre-like helix-turn-helix" evidence="2">
    <location>
        <begin position="34"/>
        <end position="91"/>
    </location>
</feature>
<protein>
    <recommendedName>
        <fullName evidence="5">DUF2384 domain-containing protein</fullName>
    </recommendedName>
</protein>
<dbReference type="Pfam" id="PF09722">
    <property type="entry name" value="Xre_MbcA_ParS_C"/>
    <property type="match status" value="1"/>
</dbReference>
<dbReference type="SUPFAM" id="SSF47413">
    <property type="entry name" value="lambda repressor-like DNA-binding domains"/>
    <property type="match status" value="1"/>
</dbReference>
<organism evidence="3 4">
    <name type="scientific">Compostibacter hankyongensis</name>
    <dbReference type="NCBI Taxonomy" id="1007089"/>
    <lineage>
        <taxon>Bacteria</taxon>
        <taxon>Pseudomonadati</taxon>
        <taxon>Bacteroidota</taxon>
        <taxon>Chitinophagia</taxon>
        <taxon>Chitinophagales</taxon>
        <taxon>Chitinophagaceae</taxon>
        <taxon>Compostibacter</taxon>
    </lineage>
</organism>
<keyword evidence="4" id="KW-1185">Reference proteome</keyword>
<evidence type="ECO:0000313" key="3">
    <source>
        <dbReference type="EMBL" id="GAA4313339.1"/>
    </source>
</evidence>
<dbReference type="InterPro" id="IPR046847">
    <property type="entry name" value="Xre-like_HTH"/>
</dbReference>
<dbReference type="InterPro" id="IPR024467">
    <property type="entry name" value="Xre/MbcA/ParS-like_toxin-bd"/>
</dbReference>
<accession>A0ABP8FY00</accession>